<keyword evidence="2" id="KW-1185">Reference proteome</keyword>
<dbReference type="Proteomes" id="UP001155241">
    <property type="component" value="Unassembled WGS sequence"/>
</dbReference>
<evidence type="ECO:0000313" key="1">
    <source>
        <dbReference type="EMBL" id="MCO6042908.1"/>
    </source>
</evidence>
<dbReference type="RefSeq" id="WP_252851008.1">
    <property type="nucleotide sequence ID" value="NZ_JAMXLR010000015.1"/>
</dbReference>
<protein>
    <recommendedName>
        <fullName evidence="3">Tetratricopeptide repeat protein</fullName>
    </recommendedName>
</protein>
<dbReference type="Gene3D" id="1.25.40.10">
    <property type="entry name" value="Tetratricopeptide repeat domain"/>
    <property type="match status" value="1"/>
</dbReference>
<dbReference type="AlphaFoldDB" id="A0A9X2F773"/>
<evidence type="ECO:0000313" key="2">
    <source>
        <dbReference type="Proteomes" id="UP001155241"/>
    </source>
</evidence>
<evidence type="ECO:0008006" key="3">
    <source>
        <dbReference type="Google" id="ProtNLM"/>
    </source>
</evidence>
<dbReference type="InterPro" id="IPR011990">
    <property type="entry name" value="TPR-like_helical_dom_sf"/>
</dbReference>
<dbReference type="EMBL" id="JAMXLR010000015">
    <property type="protein sequence ID" value="MCO6042908.1"/>
    <property type="molecule type" value="Genomic_DNA"/>
</dbReference>
<dbReference type="SUPFAM" id="SSF48452">
    <property type="entry name" value="TPR-like"/>
    <property type="match status" value="1"/>
</dbReference>
<name>A0A9X2F773_9BACT</name>
<sequence>MARSPDEGHLWQIRALLLYHDGRLAEALHDVERAQMLVPLMPAARLVMAEGLRHLGRKELAGDVYLALAESCSAVDEMLPLVQHGLGRLGMWAEVARLCRWVLHFSPDDDLQLYLLSRSSLHLGQPAESVVPLLRRAVYLAPSVERYRAALIVQLIEQRRCDEAYNELRQLPVAALEGICCKGCLRRLLELAMAYGDSPRAGVFAAQLASFVPQSAAQQGDAHHD</sequence>
<comment type="caution">
    <text evidence="1">The sequence shown here is derived from an EMBL/GenBank/DDBJ whole genome shotgun (WGS) entry which is preliminary data.</text>
</comment>
<proteinExistence type="predicted"/>
<accession>A0A9X2F773</accession>
<reference evidence="1" key="1">
    <citation type="submission" date="2022-06" db="EMBL/GenBank/DDBJ databases">
        <title>Aeoliella straminimaris, a novel planctomycete from sediments.</title>
        <authorList>
            <person name="Vitorino I.R."/>
            <person name="Lage O.M."/>
        </authorList>
    </citation>
    <scope>NUCLEOTIDE SEQUENCE</scope>
    <source>
        <strain evidence="1">ICT_H6.2</strain>
    </source>
</reference>
<gene>
    <name evidence="1" type="ORF">NG895_03210</name>
</gene>
<organism evidence="1 2">
    <name type="scientific">Aeoliella straminimaris</name>
    <dbReference type="NCBI Taxonomy" id="2954799"/>
    <lineage>
        <taxon>Bacteria</taxon>
        <taxon>Pseudomonadati</taxon>
        <taxon>Planctomycetota</taxon>
        <taxon>Planctomycetia</taxon>
        <taxon>Pirellulales</taxon>
        <taxon>Lacipirellulaceae</taxon>
        <taxon>Aeoliella</taxon>
    </lineage>
</organism>